<evidence type="ECO:0000256" key="5">
    <source>
        <dbReference type="ARBA" id="ARBA00023128"/>
    </source>
</evidence>
<dbReference type="GO" id="GO:0005739">
    <property type="term" value="C:mitochondrion"/>
    <property type="evidence" value="ECO:0007669"/>
    <property type="project" value="UniProtKB-SubCell"/>
</dbReference>
<dbReference type="InterPro" id="IPR011009">
    <property type="entry name" value="Kinase-like_dom_sf"/>
</dbReference>
<proteinExistence type="inferred from homology"/>
<evidence type="ECO:0000313" key="8">
    <source>
        <dbReference type="EMBL" id="CAF9937884.1"/>
    </source>
</evidence>
<name>A0A8H3J0B5_9LECA</name>
<keyword evidence="9" id="KW-1185">Reference proteome</keyword>
<accession>A0A8H3J0B5</accession>
<sequence length="540" mass="60838">MKQRAELHTPQPAISPPSEDPLDPYTYTSGRWLRCDKLERDGRYIKFDFDELRKRVIELCHGAASITNYEKNEGGFNRVFIFTCDNGKRVIARLPTRVAGPSRLTTNSEVATIKYLQLTTTVPIPTILDWSDDSSNAIGSEYIIMEHAAGVQLHQKWPTMSMEQKVDCIRAISENIQQIAAIEFPVYGSLYFADIPIDFAPKVPLAPGFCIGPHCGTRYWDCNIGDARDYTSIKPNRGPCKSSFSLLFQQCSLQVRAGFDLASYCDGLIDTGLSRLPPAAKPLPENPPFHGSVATHTRLLGVGRDVIQKLSQDPRIREITAPTLHHPDLHKRNIFVSDEDPTTITALIDWQSSSIEPAFEYADETPDFAAPPGPTPPSEAPPAPADIIAQLCSQAFDACLQVLVPRLFAARALDEDLLRPFRYCHRTWRDSAVVFRQELIEISRRWTELGLPDQCPYPLPTSDDLVVYRREYEDFLVAQNLKMKLVDRLDTTTDGWVPTESWDATKSAHKQAFEVIVRAVTDDQSMSEGDLRRIWPFDIE</sequence>
<dbReference type="PANTHER" id="PTHR36091">
    <property type="entry name" value="ALTERED INHERITANCE OF MITOCHONDRIA PROTEIN 9, MITOCHONDRIAL"/>
    <property type="match status" value="1"/>
</dbReference>
<gene>
    <name evidence="8" type="ORF">HETSPECPRED_000693</name>
</gene>
<evidence type="ECO:0000256" key="3">
    <source>
        <dbReference type="ARBA" id="ARBA00016197"/>
    </source>
</evidence>
<evidence type="ECO:0000256" key="4">
    <source>
        <dbReference type="ARBA" id="ARBA00022946"/>
    </source>
</evidence>
<keyword evidence="4" id="KW-0809">Transit peptide</keyword>
<evidence type="ECO:0000256" key="2">
    <source>
        <dbReference type="ARBA" id="ARBA00005543"/>
    </source>
</evidence>
<dbReference type="Proteomes" id="UP000664521">
    <property type="component" value="Unassembled WGS sequence"/>
</dbReference>
<evidence type="ECO:0000256" key="7">
    <source>
        <dbReference type="SAM" id="MobiDB-lite"/>
    </source>
</evidence>
<keyword evidence="5" id="KW-0496">Mitochondrion</keyword>
<feature type="region of interest" description="Disordered" evidence="7">
    <location>
        <begin position="1"/>
        <end position="22"/>
    </location>
</feature>
<comment type="similarity">
    <text evidence="2">Belongs to the AIM9 family.</text>
</comment>
<organism evidence="8 9">
    <name type="scientific">Heterodermia speciosa</name>
    <dbReference type="NCBI Taxonomy" id="116794"/>
    <lineage>
        <taxon>Eukaryota</taxon>
        <taxon>Fungi</taxon>
        <taxon>Dikarya</taxon>
        <taxon>Ascomycota</taxon>
        <taxon>Pezizomycotina</taxon>
        <taxon>Lecanoromycetes</taxon>
        <taxon>OSLEUM clade</taxon>
        <taxon>Lecanoromycetidae</taxon>
        <taxon>Caliciales</taxon>
        <taxon>Physciaceae</taxon>
        <taxon>Heterodermia</taxon>
    </lineage>
</organism>
<dbReference type="SUPFAM" id="SSF56112">
    <property type="entry name" value="Protein kinase-like (PK-like)"/>
    <property type="match status" value="1"/>
</dbReference>
<dbReference type="EMBL" id="CAJPDS010000106">
    <property type="protein sequence ID" value="CAF9937884.1"/>
    <property type="molecule type" value="Genomic_DNA"/>
</dbReference>
<protein>
    <recommendedName>
        <fullName evidence="3">Altered inheritance of mitochondria protein 9, mitochondrial</fullName>
    </recommendedName>
    <alternativeName>
        <fullName evidence="6">Found in mitochondrial proteome protein 29</fullName>
    </alternativeName>
</protein>
<dbReference type="OrthoDB" id="2831558at2759"/>
<dbReference type="PANTHER" id="PTHR36091:SF1">
    <property type="entry name" value="ALTERED INHERITANCE OF MITOCHONDRIA PROTEIN 9, MITOCHONDRIAL"/>
    <property type="match status" value="1"/>
</dbReference>
<dbReference type="AlphaFoldDB" id="A0A8H3J0B5"/>
<evidence type="ECO:0000256" key="1">
    <source>
        <dbReference type="ARBA" id="ARBA00004173"/>
    </source>
</evidence>
<comment type="subcellular location">
    <subcellularLocation>
        <location evidence="1">Mitochondrion</location>
    </subcellularLocation>
</comment>
<dbReference type="InterPro" id="IPR051035">
    <property type="entry name" value="Mito_inheritance_9"/>
</dbReference>
<evidence type="ECO:0000313" key="9">
    <source>
        <dbReference type="Proteomes" id="UP000664521"/>
    </source>
</evidence>
<comment type="caution">
    <text evidence="8">The sequence shown here is derived from an EMBL/GenBank/DDBJ whole genome shotgun (WGS) entry which is preliminary data.</text>
</comment>
<evidence type="ECO:0000256" key="6">
    <source>
        <dbReference type="ARBA" id="ARBA00031849"/>
    </source>
</evidence>
<reference evidence="8" key="1">
    <citation type="submission" date="2021-03" db="EMBL/GenBank/DDBJ databases">
        <authorList>
            <person name="Tagirdzhanova G."/>
        </authorList>
    </citation>
    <scope>NUCLEOTIDE SEQUENCE</scope>
</reference>